<evidence type="ECO:0000256" key="5">
    <source>
        <dbReference type="SAM" id="Phobius"/>
    </source>
</evidence>
<dbReference type="Proteomes" id="UP000072083">
    <property type="component" value="Unassembled WGS sequence"/>
</dbReference>
<sequence length="325" mass="35432">MRKNTLLVNTGSKNHYADSKEIYMKIDDLRKSSNIEDRRGQSSSNSSFSSGSSGGNVLLGLLFSRLGWKGKLLVLVLLLAFGGMSNLGGLLSPSTGTNPYQSSQVTTTGTDVSDADAEFMSKVLGSTEDFWIQEFKANGLTYNAPTMVFYTNQTQTGCGVGSAQAGPFYCSADRKIYIDTSFYQELSSKYKAAGDFAMAYVIAHEVGHHVQNELEVLGAYHQKRAQLSDKEGNALNVRLELQADYYAGAWAKYVDGQGILDAGDIDEAMNAAHAVGDDTLQQEAYGRTVPDSFTHGTSEQRKKWFNLGYTYGDLAHADTFSVEKP</sequence>
<keyword evidence="7" id="KW-0378">Hydrolase</keyword>
<name>A0A0Z8KIP3_STRSU</name>
<reference evidence="8 9" key="1">
    <citation type="submission" date="2016-02" db="EMBL/GenBank/DDBJ databases">
        <authorList>
            <consortium name="Pathogen Informatics"/>
        </authorList>
    </citation>
    <scope>NUCLEOTIDE SEQUENCE [LARGE SCALE GENOMIC DNA]</scope>
    <source>
        <strain evidence="6 8">LSS44</strain>
        <strain evidence="7 9">LSS79</strain>
    </source>
</reference>
<evidence type="ECO:0000313" key="9">
    <source>
        <dbReference type="Proteomes" id="UP000075193"/>
    </source>
</evidence>
<evidence type="ECO:0000256" key="3">
    <source>
        <dbReference type="ARBA" id="ARBA00022989"/>
    </source>
</evidence>
<dbReference type="AlphaFoldDB" id="A0A0Z8KIP3"/>
<evidence type="ECO:0000313" key="8">
    <source>
        <dbReference type="Proteomes" id="UP000072083"/>
    </source>
</evidence>
<dbReference type="Pfam" id="PF04228">
    <property type="entry name" value="Zn_peptidase"/>
    <property type="match status" value="1"/>
</dbReference>
<keyword evidence="4 5" id="KW-0472">Membrane</keyword>
<proteinExistence type="predicted"/>
<dbReference type="GO" id="GO:0008237">
    <property type="term" value="F:metallopeptidase activity"/>
    <property type="evidence" value="ECO:0007669"/>
    <property type="project" value="UniProtKB-KW"/>
</dbReference>
<dbReference type="SUPFAM" id="SSF55486">
    <property type="entry name" value="Metalloproteases ('zincins'), catalytic domain"/>
    <property type="match status" value="1"/>
</dbReference>
<keyword evidence="2 5" id="KW-0812">Transmembrane</keyword>
<dbReference type="GO" id="GO:0016020">
    <property type="term" value="C:membrane"/>
    <property type="evidence" value="ECO:0007669"/>
    <property type="project" value="UniProtKB-SubCell"/>
</dbReference>
<keyword evidence="7" id="KW-0645">Protease</keyword>
<dbReference type="GO" id="GO:0006508">
    <property type="term" value="P:proteolysis"/>
    <property type="evidence" value="ECO:0007669"/>
    <property type="project" value="UniProtKB-KW"/>
</dbReference>
<dbReference type="InterPro" id="IPR007343">
    <property type="entry name" value="Uncharacterised_pept_Zn_put"/>
</dbReference>
<comment type="subcellular location">
    <subcellularLocation>
        <location evidence="1">Membrane</location>
        <topology evidence="1">Single-pass membrane protein</topology>
    </subcellularLocation>
</comment>
<organism evidence="7 9">
    <name type="scientific">Streptococcus suis</name>
    <dbReference type="NCBI Taxonomy" id="1307"/>
    <lineage>
        <taxon>Bacteria</taxon>
        <taxon>Bacillati</taxon>
        <taxon>Bacillota</taxon>
        <taxon>Bacilli</taxon>
        <taxon>Lactobacillales</taxon>
        <taxon>Streptococcaceae</taxon>
        <taxon>Streptococcus</taxon>
    </lineage>
</organism>
<evidence type="ECO:0000313" key="6">
    <source>
        <dbReference type="EMBL" id="CYU60166.1"/>
    </source>
</evidence>
<evidence type="ECO:0000256" key="4">
    <source>
        <dbReference type="ARBA" id="ARBA00023136"/>
    </source>
</evidence>
<accession>A0A0Z8KIP3</accession>
<evidence type="ECO:0000313" key="7">
    <source>
        <dbReference type="EMBL" id="CYV53475.1"/>
    </source>
</evidence>
<dbReference type="PANTHER" id="PTHR30168">
    <property type="entry name" value="PUTATIVE MEMBRANE PROTEIN YPFJ"/>
    <property type="match status" value="1"/>
</dbReference>
<keyword evidence="3 5" id="KW-1133">Transmembrane helix</keyword>
<evidence type="ECO:0000256" key="2">
    <source>
        <dbReference type="ARBA" id="ARBA00022692"/>
    </source>
</evidence>
<protein>
    <submittedName>
        <fullName evidence="7">Metalloprotease</fullName>
    </submittedName>
</protein>
<dbReference type="Proteomes" id="UP000075193">
    <property type="component" value="Unassembled WGS sequence"/>
</dbReference>
<dbReference type="EMBL" id="FIIC01000005">
    <property type="protein sequence ID" value="CYV53475.1"/>
    <property type="molecule type" value="Genomic_DNA"/>
</dbReference>
<feature type="transmembrane region" description="Helical" evidence="5">
    <location>
        <begin position="72"/>
        <end position="91"/>
    </location>
</feature>
<keyword evidence="7" id="KW-0482">Metalloprotease</keyword>
<dbReference type="EMBL" id="FIGZ01000002">
    <property type="protein sequence ID" value="CYU60166.1"/>
    <property type="molecule type" value="Genomic_DNA"/>
</dbReference>
<evidence type="ECO:0000256" key="1">
    <source>
        <dbReference type="ARBA" id="ARBA00004167"/>
    </source>
</evidence>
<dbReference type="PANTHER" id="PTHR30168:SF0">
    <property type="entry name" value="INNER MEMBRANE PROTEIN"/>
    <property type="match status" value="1"/>
</dbReference>
<gene>
    <name evidence="6" type="ORF">ERS132406_00360</name>
    <name evidence="7" type="ORF">ERS132441_00594</name>
</gene>